<dbReference type="InterPro" id="IPR029058">
    <property type="entry name" value="AB_hydrolase_fold"/>
</dbReference>
<name>A0A9J6PDQ2_9PROT</name>
<dbReference type="EMBL" id="JAMZFT010000002">
    <property type="protein sequence ID" value="MCP1336502.1"/>
    <property type="molecule type" value="Genomic_DNA"/>
</dbReference>
<gene>
    <name evidence="2" type="ORF">NJQ99_08795</name>
</gene>
<keyword evidence="3" id="KW-1185">Reference proteome</keyword>
<dbReference type="InterPro" id="IPR002925">
    <property type="entry name" value="Dienelactn_hydro"/>
</dbReference>
<keyword evidence="2" id="KW-0378">Hydrolase</keyword>
<evidence type="ECO:0000313" key="3">
    <source>
        <dbReference type="Proteomes" id="UP001055804"/>
    </source>
</evidence>
<organism evidence="2 3">
    <name type="scientific">Futiania mangrovi</name>
    <dbReference type="NCBI Taxonomy" id="2959716"/>
    <lineage>
        <taxon>Bacteria</taxon>
        <taxon>Pseudomonadati</taxon>
        <taxon>Pseudomonadota</taxon>
        <taxon>Alphaproteobacteria</taxon>
        <taxon>Futianiales</taxon>
        <taxon>Futianiaceae</taxon>
        <taxon>Futiania</taxon>
    </lineage>
</organism>
<protein>
    <submittedName>
        <fullName evidence="2">Dienelactone hydrolase family protein</fullName>
    </submittedName>
</protein>
<proteinExistence type="predicted"/>
<feature type="domain" description="Dienelactone hydrolase" evidence="1">
    <location>
        <begin position="17"/>
        <end position="232"/>
    </location>
</feature>
<dbReference type="Pfam" id="PF01738">
    <property type="entry name" value="DLH"/>
    <property type="match status" value="1"/>
</dbReference>
<accession>A0A9J6PDQ2</accession>
<dbReference type="RefSeq" id="WP_269332459.1">
    <property type="nucleotide sequence ID" value="NZ_JAMZFT010000002.1"/>
</dbReference>
<dbReference type="AlphaFoldDB" id="A0A9J6PDQ2"/>
<reference evidence="2" key="1">
    <citation type="submission" date="2022-06" db="EMBL/GenBank/DDBJ databases">
        <title>Isolation and Genomics of Futiania mangrovii gen. nov., sp. nov., a Rare and Metabolically-versatile member in the Class Alphaproteobacteria.</title>
        <authorList>
            <person name="Liu L."/>
            <person name="Huang W.-C."/>
            <person name="Pan J."/>
            <person name="Li J."/>
            <person name="Huang Y."/>
            <person name="Du H."/>
            <person name="Liu Y."/>
            <person name="Li M."/>
        </authorList>
    </citation>
    <scope>NUCLEOTIDE SEQUENCE</scope>
    <source>
        <strain evidence="2">FT118</strain>
    </source>
</reference>
<sequence length="234" mass="25380">MTMKTGTLTINTPDGKFSAYAAYPDNTPAPAIVVMQEIFGVNKVMRDICDSLARQGFVAVCPDLFWRIQPGIDITDQTEEEWKQAFGYFQAFDVDAGIRDVQATITHVRNMDETTGKVGTVGYCLGGKLAYLSATRTDTDAAVGYYGVGLDALLDEAGNIAVPLMLHIATEDGFVPKDAQKKVHEALDKNTHVTLHDYVGNDHAFARVGGAHYDAEAAKLANGRTATFFNNHLG</sequence>
<dbReference type="Proteomes" id="UP001055804">
    <property type="component" value="Unassembled WGS sequence"/>
</dbReference>
<dbReference type="InterPro" id="IPR051049">
    <property type="entry name" value="Dienelactone_hydrolase-like"/>
</dbReference>
<evidence type="ECO:0000313" key="2">
    <source>
        <dbReference type="EMBL" id="MCP1336502.1"/>
    </source>
</evidence>
<dbReference type="PANTHER" id="PTHR46623:SF6">
    <property type="entry name" value="ALPHA_BETA-HYDROLASES SUPERFAMILY PROTEIN"/>
    <property type="match status" value="1"/>
</dbReference>
<dbReference type="GO" id="GO:0016787">
    <property type="term" value="F:hydrolase activity"/>
    <property type="evidence" value="ECO:0007669"/>
    <property type="project" value="UniProtKB-KW"/>
</dbReference>
<dbReference type="PANTHER" id="PTHR46623">
    <property type="entry name" value="CARBOXYMETHYLENEBUTENOLIDASE-RELATED"/>
    <property type="match status" value="1"/>
</dbReference>
<evidence type="ECO:0000259" key="1">
    <source>
        <dbReference type="Pfam" id="PF01738"/>
    </source>
</evidence>
<dbReference type="SUPFAM" id="SSF53474">
    <property type="entry name" value="alpha/beta-Hydrolases"/>
    <property type="match status" value="1"/>
</dbReference>
<dbReference type="Gene3D" id="3.40.50.1820">
    <property type="entry name" value="alpha/beta hydrolase"/>
    <property type="match status" value="1"/>
</dbReference>
<comment type="caution">
    <text evidence="2">The sequence shown here is derived from an EMBL/GenBank/DDBJ whole genome shotgun (WGS) entry which is preliminary data.</text>
</comment>